<dbReference type="GO" id="GO:0006080">
    <property type="term" value="P:substituted mannan metabolic process"/>
    <property type="evidence" value="ECO:0007669"/>
    <property type="project" value="InterPro"/>
</dbReference>
<dbReference type="Pfam" id="PF02156">
    <property type="entry name" value="Glyco_hydro_26"/>
    <property type="match status" value="1"/>
</dbReference>
<evidence type="ECO:0000256" key="5">
    <source>
        <dbReference type="SAM" id="SignalP"/>
    </source>
</evidence>
<accession>A0A928GFL9</accession>
<sequence>MTKASLQKLIIVLLSMHFSLYIAAQTITVIDAEGTTKHIKASEAGTMTYSQTDGTLTIAGQAYKVDSIAVDEENDDIALSPVAGTTDAAKRLYRYFRNNYGKRIISSVMADVAWNHTIADNIKKNLTGKWPAMNCYDFIHIQVPDGNGWIDYSNITPVTEWKEKGGIVQLMWHFNVPKSETTTVGKDGSGVTCSPSETSFKASNALIDGTWENKYFYAQMDRVIAVILKLQEAGIAATWRPFHEAAGNSTAKNQADWTKAWFWWGYEGADTFKKLWVAMFDYFKQKGVNNLIWIWTTQNYNGNADGYYQDTDWYPGDAYCDMIARDLYGYTAAQNAQEFTEIQTTYPNKMVVLGECGWDGSDKTGKPQGDIVECWNAGAKWGHFMVWYDGNAGNTSNTMVSDDWWKSALKKENTGIVVNRSLVKY</sequence>
<dbReference type="PROSITE" id="PS51764">
    <property type="entry name" value="GH26"/>
    <property type="match status" value="1"/>
</dbReference>
<protein>
    <recommendedName>
        <fullName evidence="6">GH26 domain-containing protein</fullName>
    </recommendedName>
</protein>
<comment type="similarity">
    <text evidence="1 4">Belongs to the glycosyl hydrolase 26 family.</text>
</comment>
<dbReference type="PANTHER" id="PTHR40079:SF4">
    <property type="entry name" value="GH26 DOMAIN-CONTAINING PROTEIN-RELATED"/>
    <property type="match status" value="1"/>
</dbReference>
<organism evidence="7 8">
    <name type="scientific">Xylanibacter ruminicola</name>
    <name type="common">Prevotella ruminicola</name>
    <dbReference type="NCBI Taxonomy" id="839"/>
    <lineage>
        <taxon>Bacteria</taxon>
        <taxon>Pseudomonadati</taxon>
        <taxon>Bacteroidota</taxon>
        <taxon>Bacteroidia</taxon>
        <taxon>Bacteroidales</taxon>
        <taxon>Prevotellaceae</taxon>
        <taxon>Xylanibacter</taxon>
    </lineage>
</organism>
<name>A0A928GFL9_XYLRU</name>
<dbReference type="EMBL" id="SUYD01000001">
    <property type="protein sequence ID" value="MBE6265082.1"/>
    <property type="molecule type" value="Genomic_DNA"/>
</dbReference>
<evidence type="ECO:0000313" key="8">
    <source>
        <dbReference type="Proteomes" id="UP000763088"/>
    </source>
</evidence>
<comment type="caution">
    <text evidence="7">The sequence shown here is derived from an EMBL/GenBank/DDBJ whole genome shotgun (WGS) entry which is preliminary data.</text>
</comment>
<evidence type="ECO:0000259" key="6">
    <source>
        <dbReference type="PROSITE" id="PS51764"/>
    </source>
</evidence>
<keyword evidence="2 4" id="KW-0378">Hydrolase</keyword>
<gene>
    <name evidence="7" type="ORF">E7102_01215</name>
</gene>
<feature type="active site" description="Proton donor" evidence="4">
    <location>
        <position position="244"/>
    </location>
</feature>
<evidence type="ECO:0000313" key="7">
    <source>
        <dbReference type="EMBL" id="MBE6265082.1"/>
    </source>
</evidence>
<keyword evidence="5" id="KW-0732">Signal</keyword>
<evidence type="ECO:0000256" key="2">
    <source>
        <dbReference type="ARBA" id="ARBA00022801"/>
    </source>
</evidence>
<dbReference type="Proteomes" id="UP000763088">
    <property type="component" value="Unassembled WGS sequence"/>
</dbReference>
<feature type="signal peptide" evidence="5">
    <location>
        <begin position="1"/>
        <end position="24"/>
    </location>
</feature>
<feature type="domain" description="GH26" evidence="6">
    <location>
        <begin position="87"/>
        <end position="418"/>
    </location>
</feature>
<dbReference type="AlphaFoldDB" id="A0A928GFL9"/>
<dbReference type="SUPFAM" id="SSF51445">
    <property type="entry name" value="(Trans)glycosidases"/>
    <property type="match status" value="1"/>
</dbReference>
<dbReference type="Gene3D" id="3.20.20.80">
    <property type="entry name" value="Glycosidases"/>
    <property type="match status" value="1"/>
</dbReference>
<feature type="active site" description="Nucleophile" evidence="4">
    <location>
        <position position="355"/>
    </location>
</feature>
<evidence type="ECO:0000256" key="4">
    <source>
        <dbReference type="PROSITE-ProRule" id="PRU01100"/>
    </source>
</evidence>
<keyword evidence="3 4" id="KW-0326">Glycosidase</keyword>
<proteinExistence type="inferred from homology"/>
<evidence type="ECO:0000256" key="1">
    <source>
        <dbReference type="ARBA" id="ARBA00007754"/>
    </source>
</evidence>
<dbReference type="InterPro" id="IPR017853">
    <property type="entry name" value="GH"/>
</dbReference>
<evidence type="ECO:0000256" key="3">
    <source>
        <dbReference type="ARBA" id="ARBA00023295"/>
    </source>
</evidence>
<dbReference type="GO" id="GO:0016985">
    <property type="term" value="F:mannan endo-1,4-beta-mannosidase activity"/>
    <property type="evidence" value="ECO:0007669"/>
    <property type="project" value="InterPro"/>
</dbReference>
<dbReference type="InterPro" id="IPR000805">
    <property type="entry name" value="Glyco_hydro_26"/>
</dbReference>
<dbReference type="PANTHER" id="PTHR40079">
    <property type="entry name" value="MANNAN ENDO-1,4-BETA-MANNOSIDASE E-RELATED"/>
    <property type="match status" value="1"/>
</dbReference>
<dbReference type="InterPro" id="IPR022790">
    <property type="entry name" value="GH26_dom"/>
</dbReference>
<reference evidence="7" key="1">
    <citation type="submission" date="2019-04" db="EMBL/GenBank/DDBJ databases">
        <title>Evolution of Biomass-Degrading Anaerobic Consortia Revealed by Metagenomics.</title>
        <authorList>
            <person name="Peng X."/>
        </authorList>
    </citation>
    <scope>NUCLEOTIDE SEQUENCE</scope>
    <source>
        <strain evidence="7">SIG141</strain>
    </source>
</reference>
<feature type="chain" id="PRO_5036858349" description="GH26 domain-containing protein" evidence="5">
    <location>
        <begin position="25"/>
        <end position="425"/>
    </location>
</feature>